<feature type="transmembrane region" description="Helical" evidence="1">
    <location>
        <begin position="40"/>
        <end position="58"/>
    </location>
</feature>
<keyword evidence="3" id="KW-1185">Reference proteome</keyword>
<organism evidence="2 3">
    <name type="scientific">Gossypium trilobum</name>
    <dbReference type="NCBI Taxonomy" id="34281"/>
    <lineage>
        <taxon>Eukaryota</taxon>
        <taxon>Viridiplantae</taxon>
        <taxon>Streptophyta</taxon>
        <taxon>Embryophyta</taxon>
        <taxon>Tracheophyta</taxon>
        <taxon>Spermatophyta</taxon>
        <taxon>Magnoliopsida</taxon>
        <taxon>eudicotyledons</taxon>
        <taxon>Gunneridae</taxon>
        <taxon>Pentapetalae</taxon>
        <taxon>rosids</taxon>
        <taxon>malvids</taxon>
        <taxon>Malvales</taxon>
        <taxon>Malvaceae</taxon>
        <taxon>Malvoideae</taxon>
        <taxon>Gossypium</taxon>
    </lineage>
</organism>
<reference evidence="2 3" key="1">
    <citation type="journal article" date="2019" name="Genome Biol. Evol.">
        <title>Insights into the evolution of the New World diploid cottons (Gossypium, subgenus Houzingenia) based on genome sequencing.</title>
        <authorList>
            <person name="Grover C.E."/>
            <person name="Arick M.A. 2nd"/>
            <person name="Thrash A."/>
            <person name="Conover J.L."/>
            <person name="Sanders W.S."/>
            <person name="Peterson D.G."/>
            <person name="Frelichowski J.E."/>
            <person name="Scheffler J.A."/>
            <person name="Scheffler B.E."/>
            <person name="Wendel J.F."/>
        </authorList>
    </citation>
    <scope>NUCLEOTIDE SEQUENCE [LARGE SCALE GENOMIC DNA]</scope>
    <source>
        <strain evidence="2">8</strain>
        <tissue evidence="2">Leaf</tissue>
    </source>
</reference>
<evidence type="ECO:0000313" key="3">
    <source>
        <dbReference type="Proteomes" id="UP000593568"/>
    </source>
</evidence>
<protein>
    <submittedName>
        <fullName evidence="2">Uncharacterized protein</fullName>
    </submittedName>
</protein>
<keyword evidence="1" id="KW-0812">Transmembrane</keyword>
<dbReference type="PANTHER" id="PTHR33592">
    <property type="entry name" value="TRANSMEMBRANE PROTEIN"/>
    <property type="match status" value="1"/>
</dbReference>
<dbReference type="EMBL" id="JABEZW010000004">
    <property type="protein sequence ID" value="MBA0762741.1"/>
    <property type="molecule type" value="Genomic_DNA"/>
</dbReference>
<sequence length="141" mass="14715">TVVRGPAGAYGCKRGAVVVKTEGDVLQGCCGDLNMVIEKLFTALLVFTLLIASLQLGAMRPLDGEQWLAKHELLLQSLQKGPVTGTGHNPCTEIPGRETGICKLGGMNVAGNVMHALPALTGVVPEFGVLASTAKETHHDS</sequence>
<evidence type="ECO:0000256" key="1">
    <source>
        <dbReference type="SAM" id="Phobius"/>
    </source>
</evidence>
<evidence type="ECO:0000313" key="2">
    <source>
        <dbReference type="EMBL" id="MBA0762741.1"/>
    </source>
</evidence>
<dbReference type="Proteomes" id="UP000593568">
    <property type="component" value="Unassembled WGS sequence"/>
</dbReference>
<comment type="caution">
    <text evidence="2">The sequence shown here is derived from an EMBL/GenBank/DDBJ whole genome shotgun (WGS) entry which is preliminary data.</text>
</comment>
<keyword evidence="1" id="KW-1133">Transmembrane helix</keyword>
<accession>A0A7J9DPY4</accession>
<keyword evidence="1" id="KW-0472">Membrane</keyword>
<feature type="non-terminal residue" evidence="2">
    <location>
        <position position="141"/>
    </location>
</feature>
<gene>
    <name evidence="2" type="ORF">Gotri_012318</name>
</gene>
<dbReference type="AlphaFoldDB" id="A0A7J9DPY4"/>
<name>A0A7J9DPY4_9ROSI</name>
<proteinExistence type="predicted"/>
<dbReference type="PANTHER" id="PTHR33592:SF3">
    <property type="entry name" value="TRANSMEMBRANE PROTEIN"/>
    <property type="match status" value="1"/>
</dbReference>